<evidence type="ECO:0000256" key="10">
    <source>
        <dbReference type="ARBA" id="ARBA00047912"/>
    </source>
</evidence>
<comment type="caution">
    <text evidence="14">The sequence shown here is derived from an EMBL/GenBank/DDBJ whole genome shotgun (WGS) entry which is preliminary data.</text>
</comment>
<feature type="transmembrane region" description="Helical" evidence="12">
    <location>
        <begin position="433"/>
        <end position="454"/>
    </location>
</feature>
<keyword evidence="8" id="KW-0739">Sodium transport</keyword>
<feature type="region of interest" description="Disordered" evidence="11">
    <location>
        <begin position="469"/>
        <end position="509"/>
    </location>
</feature>
<evidence type="ECO:0000256" key="3">
    <source>
        <dbReference type="ARBA" id="ARBA00022692"/>
    </source>
</evidence>
<dbReference type="Gene3D" id="6.10.140.1330">
    <property type="match status" value="1"/>
</dbReference>
<dbReference type="InterPro" id="IPR006153">
    <property type="entry name" value="Cation/H_exchanger_TM"/>
</dbReference>
<dbReference type="GO" id="GO:0005768">
    <property type="term" value="C:endosome"/>
    <property type="evidence" value="ECO:0007669"/>
    <property type="project" value="TreeGrafter"/>
</dbReference>
<evidence type="ECO:0000259" key="13">
    <source>
        <dbReference type="Pfam" id="PF00999"/>
    </source>
</evidence>
<feature type="transmembrane region" description="Helical" evidence="12">
    <location>
        <begin position="113"/>
        <end position="136"/>
    </location>
</feature>
<dbReference type="OrthoDB" id="196264at2759"/>
<proteinExistence type="predicted"/>
<dbReference type="GO" id="GO:0015386">
    <property type="term" value="F:potassium:proton antiporter activity"/>
    <property type="evidence" value="ECO:0007669"/>
    <property type="project" value="TreeGrafter"/>
</dbReference>
<evidence type="ECO:0000256" key="8">
    <source>
        <dbReference type="ARBA" id="ARBA00023201"/>
    </source>
</evidence>
<keyword evidence="6" id="KW-0406">Ion transport</keyword>
<feature type="compositionally biased region" description="Low complexity" evidence="11">
    <location>
        <begin position="484"/>
        <end position="499"/>
    </location>
</feature>
<evidence type="ECO:0000256" key="9">
    <source>
        <dbReference type="ARBA" id="ARBA00047524"/>
    </source>
</evidence>
<feature type="transmembrane region" description="Helical" evidence="12">
    <location>
        <begin position="329"/>
        <end position="352"/>
    </location>
</feature>
<evidence type="ECO:0000313" key="15">
    <source>
        <dbReference type="Proteomes" id="UP000612055"/>
    </source>
</evidence>
<feature type="transmembrane region" description="Helical" evidence="12">
    <location>
        <begin position="222"/>
        <end position="244"/>
    </location>
</feature>
<evidence type="ECO:0000256" key="5">
    <source>
        <dbReference type="ARBA" id="ARBA00023053"/>
    </source>
</evidence>
<dbReference type="Pfam" id="PF00999">
    <property type="entry name" value="Na_H_Exchanger"/>
    <property type="match status" value="1"/>
</dbReference>
<dbReference type="InterPro" id="IPR018422">
    <property type="entry name" value="Cation/H_exchanger_CPA1"/>
</dbReference>
<feature type="compositionally biased region" description="Pro residues" evidence="11">
    <location>
        <begin position="601"/>
        <end position="612"/>
    </location>
</feature>
<dbReference type="PANTHER" id="PTHR10110">
    <property type="entry name" value="SODIUM/HYDROGEN EXCHANGER"/>
    <property type="match status" value="1"/>
</dbReference>
<organism evidence="14 15">
    <name type="scientific">Edaphochlamys debaryana</name>
    <dbReference type="NCBI Taxonomy" id="47281"/>
    <lineage>
        <taxon>Eukaryota</taxon>
        <taxon>Viridiplantae</taxon>
        <taxon>Chlorophyta</taxon>
        <taxon>core chlorophytes</taxon>
        <taxon>Chlorophyceae</taxon>
        <taxon>CS clade</taxon>
        <taxon>Chlamydomonadales</taxon>
        <taxon>Chlamydomonadales incertae sedis</taxon>
        <taxon>Edaphochlamys</taxon>
    </lineage>
</organism>
<dbReference type="GO" id="GO:0051453">
    <property type="term" value="P:regulation of intracellular pH"/>
    <property type="evidence" value="ECO:0007669"/>
    <property type="project" value="TreeGrafter"/>
</dbReference>
<evidence type="ECO:0000256" key="2">
    <source>
        <dbReference type="ARBA" id="ARBA00022448"/>
    </source>
</evidence>
<evidence type="ECO:0000313" key="14">
    <source>
        <dbReference type="EMBL" id="KAG2502023.1"/>
    </source>
</evidence>
<dbReference type="EMBL" id="JAEHOE010000001">
    <property type="protein sequence ID" value="KAG2502023.1"/>
    <property type="molecule type" value="Genomic_DNA"/>
</dbReference>
<dbReference type="AlphaFoldDB" id="A0A835YG04"/>
<feature type="transmembrane region" description="Helical" evidence="12">
    <location>
        <begin position="401"/>
        <end position="421"/>
    </location>
</feature>
<keyword evidence="2" id="KW-0813">Transport</keyword>
<evidence type="ECO:0000256" key="4">
    <source>
        <dbReference type="ARBA" id="ARBA00022989"/>
    </source>
</evidence>
<dbReference type="GO" id="GO:0098719">
    <property type="term" value="P:sodium ion import across plasma membrane"/>
    <property type="evidence" value="ECO:0007669"/>
    <property type="project" value="TreeGrafter"/>
</dbReference>
<dbReference type="PRINTS" id="PR01084">
    <property type="entry name" value="NAHEXCHNGR"/>
</dbReference>
<feature type="domain" description="Cation/H+ exchanger transmembrane" evidence="13">
    <location>
        <begin position="34"/>
        <end position="454"/>
    </location>
</feature>
<sequence length="628" mass="66846">MSFIRQLRNSTDAEAASPVTEAILIELAVLSGAIVVGRFLERIKFNWMGEAGAALIIGIIVGLIMKGSKAKDTLAESVSFNENIFFDVLLPAIMFDAGFSLSVEPFIVNVGSILMFAFAGTTIASFGTGLLMWGFGLAGWCYKMQGGLLANLVFGALISATDPVTVLAVFNKLGAEKSLYHNVFGESVLNDAVGVVMFRVVTEFLDGKPVTAGSVWAGIGKFVGIFLGSVAIGIAVALITALLYRSGYLYSGPIHPHVPGGSKKKILQEESSGNVLFEGGLLVVLAWATYLVAEVAYCSGIVAVFVNGVVVNMYVRPNLSAEAAEKFEAFFKILAGLFELFVFVYIGLTLFLMDQSRRSNGYMWMALVALAVTRAANVVPLSALVNFLRPKYRHITPRAQFMMWWAGLRGAMAFALSMEAATKYGKDGEIMKITTFYIVLFTVIFNGGTSGFVMQRLKLRQADLPPGLEEQAAAHKAETEGDEPPAGAAGDAAVVKGAPENSGSLRRRGGGMLARIRQANDGYSLYGKFHAWNTKVTKFFVHPHAIYERQLQTTSRQIGRSSLAGKHTVDRRASGGGAETGVAGAGVGMGTGEQQPGTQPHTPPTPPTPAPLPAGAVEITIRATGTGA</sequence>
<dbReference type="GO" id="GO:0015385">
    <property type="term" value="F:sodium:proton antiporter activity"/>
    <property type="evidence" value="ECO:0007669"/>
    <property type="project" value="InterPro"/>
</dbReference>
<dbReference type="Proteomes" id="UP000612055">
    <property type="component" value="Unassembled WGS sequence"/>
</dbReference>
<keyword evidence="4 12" id="KW-1133">Transmembrane helix</keyword>
<keyword evidence="15" id="KW-1185">Reference proteome</keyword>
<accession>A0A835YG04</accession>
<keyword evidence="5" id="KW-0915">Sodium</keyword>
<protein>
    <recommendedName>
        <fullName evidence="13">Cation/H+ exchanger transmembrane domain-containing protein</fullName>
    </recommendedName>
</protein>
<comment type="subcellular location">
    <subcellularLocation>
        <location evidence="1">Membrane</location>
        <topology evidence="1">Multi-pass membrane protein</topology>
    </subcellularLocation>
</comment>
<evidence type="ECO:0000256" key="7">
    <source>
        <dbReference type="ARBA" id="ARBA00023136"/>
    </source>
</evidence>
<evidence type="ECO:0000256" key="6">
    <source>
        <dbReference type="ARBA" id="ARBA00023065"/>
    </source>
</evidence>
<comment type="catalytic activity">
    <reaction evidence="10">
        <text>K(+)(in) + H(+)(out) = K(+)(out) + H(+)(in)</text>
        <dbReference type="Rhea" id="RHEA:29467"/>
        <dbReference type="ChEBI" id="CHEBI:15378"/>
        <dbReference type="ChEBI" id="CHEBI:29103"/>
    </reaction>
</comment>
<feature type="transmembrane region" description="Helical" evidence="12">
    <location>
        <begin position="364"/>
        <end position="389"/>
    </location>
</feature>
<dbReference type="GO" id="GO:0005886">
    <property type="term" value="C:plasma membrane"/>
    <property type="evidence" value="ECO:0007669"/>
    <property type="project" value="TreeGrafter"/>
</dbReference>
<keyword evidence="3 12" id="KW-0812">Transmembrane</keyword>
<dbReference type="InterPro" id="IPR004709">
    <property type="entry name" value="NaH_exchanger"/>
</dbReference>
<evidence type="ECO:0000256" key="12">
    <source>
        <dbReference type="SAM" id="Phobius"/>
    </source>
</evidence>
<feature type="transmembrane region" description="Helical" evidence="12">
    <location>
        <begin position="47"/>
        <end position="64"/>
    </location>
</feature>
<feature type="compositionally biased region" description="Gly residues" evidence="11">
    <location>
        <begin position="574"/>
        <end position="591"/>
    </location>
</feature>
<feature type="region of interest" description="Disordered" evidence="11">
    <location>
        <begin position="558"/>
        <end position="614"/>
    </location>
</feature>
<evidence type="ECO:0000256" key="11">
    <source>
        <dbReference type="SAM" id="MobiDB-lite"/>
    </source>
</evidence>
<feature type="transmembrane region" description="Helical" evidence="12">
    <location>
        <begin position="84"/>
        <end position="101"/>
    </location>
</feature>
<reference evidence="14" key="1">
    <citation type="journal article" date="2020" name="bioRxiv">
        <title>Comparative genomics of Chlamydomonas.</title>
        <authorList>
            <person name="Craig R.J."/>
            <person name="Hasan A.R."/>
            <person name="Ness R.W."/>
            <person name="Keightley P.D."/>
        </authorList>
    </citation>
    <scope>NUCLEOTIDE SEQUENCE</scope>
    <source>
        <strain evidence="14">CCAP 11/70</strain>
    </source>
</reference>
<evidence type="ECO:0000256" key="1">
    <source>
        <dbReference type="ARBA" id="ARBA00004141"/>
    </source>
</evidence>
<gene>
    <name evidence="14" type="ORF">HYH03_000517</name>
</gene>
<dbReference type="PANTHER" id="PTHR10110:SF187">
    <property type="entry name" value="SODIUM_HYDROGEN EXCHANGER"/>
    <property type="match status" value="1"/>
</dbReference>
<keyword evidence="7 12" id="KW-0472">Membrane</keyword>
<feature type="transmembrane region" description="Helical" evidence="12">
    <location>
        <begin position="148"/>
        <end position="171"/>
    </location>
</feature>
<comment type="catalytic activity">
    <reaction evidence="9">
        <text>Na(+)(in) + H(+)(out) = Na(+)(out) + H(+)(in)</text>
        <dbReference type="Rhea" id="RHEA:29419"/>
        <dbReference type="ChEBI" id="CHEBI:15378"/>
        <dbReference type="ChEBI" id="CHEBI:29101"/>
    </reaction>
</comment>
<name>A0A835YG04_9CHLO</name>